<comment type="caution">
    <text evidence="2">The sequence shown here is derived from an EMBL/GenBank/DDBJ whole genome shotgun (WGS) entry which is preliminary data.</text>
</comment>
<evidence type="ECO:0000313" key="2">
    <source>
        <dbReference type="EMBL" id="KAG5186019.1"/>
    </source>
</evidence>
<dbReference type="Proteomes" id="UP000664859">
    <property type="component" value="Unassembled WGS sequence"/>
</dbReference>
<evidence type="ECO:0000313" key="3">
    <source>
        <dbReference type="Proteomes" id="UP000664859"/>
    </source>
</evidence>
<reference evidence="2" key="1">
    <citation type="submission" date="2021-02" db="EMBL/GenBank/DDBJ databases">
        <title>First Annotated Genome of the Yellow-green Alga Tribonema minus.</title>
        <authorList>
            <person name="Mahan K.M."/>
        </authorList>
    </citation>
    <scope>NUCLEOTIDE SEQUENCE</scope>
    <source>
        <strain evidence="2">UTEX B ZZ1240</strain>
    </source>
</reference>
<gene>
    <name evidence="2" type="ORF">JKP88DRAFT_353969</name>
</gene>
<name>A0A835Z9K2_9STRA</name>
<feature type="region of interest" description="Disordered" evidence="1">
    <location>
        <begin position="258"/>
        <end position="283"/>
    </location>
</feature>
<feature type="region of interest" description="Disordered" evidence="1">
    <location>
        <begin position="75"/>
        <end position="147"/>
    </location>
</feature>
<feature type="compositionally biased region" description="Basic and acidic residues" evidence="1">
    <location>
        <begin position="91"/>
        <end position="101"/>
    </location>
</feature>
<dbReference type="EMBL" id="JAFCMP010000114">
    <property type="protein sequence ID" value="KAG5186019.1"/>
    <property type="molecule type" value="Genomic_DNA"/>
</dbReference>
<proteinExistence type="predicted"/>
<protein>
    <submittedName>
        <fullName evidence="2">Uncharacterized protein</fullName>
    </submittedName>
</protein>
<keyword evidence="3" id="KW-1185">Reference proteome</keyword>
<accession>A0A835Z9K2</accession>
<sequence>MAVADCIMCTRKIAEREHVMAAFGAPSRPVHVSCAIAPMALLDPDTQKVCTRDCFNEVEGGLCIYCRGKEEAIKEPEGKGKKRQRPVAQQHDGEGIKEPGAKGKGGNRPRPISPQHDGEGIKEPGKEAISSSNSSSRPDSSQQPRDAYVQRAVEAAPNAALDEVADCSLRSASGQRFLQQQRDICEAEAERQRTHYINSYMQVAADVYCEAMRRTDGAVACSDNAAAKAQQRAAIEFDRGVAQAQLAQAQPAQAQQKQAQQKQAQQQQAQQQQEAQEAAQRVAEGHLGSERVLDAIVVYSCASQEARDAPADHVDAGSSSFEE</sequence>
<feature type="compositionally biased region" description="Low complexity" evidence="1">
    <location>
        <begin position="130"/>
        <end position="146"/>
    </location>
</feature>
<feature type="compositionally biased region" description="Basic and acidic residues" evidence="1">
    <location>
        <begin position="116"/>
        <end position="126"/>
    </location>
</feature>
<evidence type="ECO:0000256" key="1">
    <source>
        <dbReference type="SAM" id="MobiDB-lite"/>
    </source>
</evidence>
<organism evidence="2 3">
    <name type="scientific">Tribonema minus</name>
    <dbReference type="NCBI Taxonomy" id="303371"/>
    <lineage>
        <taxon>Eukaryota</taxon>
        <taxon>Sar</taxon>
        <taxon>Stramenopiles</taxon>
        <taxon>Ochrophyta</taxon>
        <taxon>PX clade</taxon>
        <taxon>Xanthophyceae</taxon>
        <taxon>Tribonematales</taxon>
        <taxon>Tribonemataceae</taxon>
        <taxon>Tribonema</taxon>
    </lineage>
</organism>
<dbReference type="AlphaFoldDB" id="A0A835Z9K2"/>
<feature type="region of interest" description="Disordered" evidence="1">
    <location>
        <begin position="304"/>
        <end position="323"/>
    </location>
</feature>
<feature type="compositionally biased region" description="Low complexity" evidence="1">
    <location>
        <begin position="258"/>
        <end position="280"/>
    </location>
</feature>
<feature type="compositionally biased region" description="Basic and acidic residues" evidence="1">
    <location>
        <begin position="305"/>
        <end position="315"/>
    </location>
</feature>